<evidence type="ECO:0000313" key="8">
    <source>
        <dbReference type="Proteomes" id="UP001233999"/>
    </source>
</evidence>
<reference evidence="7" key="2">
    <citation type="submission" date="2023-05" db="EMBL/GenBank/DDBJ databases">
        <authorList>
            <person name="Fouks B."/>
        </authorList>
    </citation>
    <scope>NUCLEOTIDE SEQUENCE</scope>
    <source>
        <strain evidence="7">Stay&amp;Tobe</strain>
        <tissue evidence="7">Testes</tissue>
    </source>
</reference>
<organism evidence="7 8">
    <name type="scientific">Diploptera punctata</name>
    <name type="common">Pacific beetle cockroach</name>
    <dbReference type="NCBI Taxonomy" id="6984"/>
    <lineage>
        <taxon>Eukaryota</taxon>
        <taxon>Metazoa</taxon>
        <taxon>Ecdysozoa</taxon>
        <taxon>Arthropoda</taxon>
        <taxon>Hexapoda</taxon>
        <taxon>Insecta</taxon>
        <taxon>Pterygota</taxon>
        <taxon>Neoptera</taxon>
        <taxon>Polyneoptera</taxon>
        <taxon>Dictyoptera</taxon>
        <taxon>Blattodea</taxon>
        <taxon>Blaberoidea</taxon>
        <taxon>Blaberidae</taxon>
        <taxon>Diplopterinae</taxon>
        <taxon>Diploptera</taxon>
    </lineage>
</organism>
<gene>
    <name evidence="7" type="ORF">L9F63_017685</name>
</gene>
<dbReference type="Proteomes" id="UP001233999">
    <property type="component" value="Unassembled WGS sequence"/>
</dbReference>
<comment type="caution">
    <text evidence="7">The sequence shown here is derived from an EMBL/GenBank/DDBJ whole genome shotgun (WGS) entry which is preliminary data.</text>
</comment>
<feature type="domain" description="CHHC U11-48K-type" evidence="6">
    <location>
        <begin position="16"/>
        <end position="35"/>
    </location>
</feature>
<dbReference type="GO" id="GO:0008270">
    <property type="term" value="F:zinc ion binding"/>
    <property type="evidence" value="ECO:0007669"/>
    <property type="project" value="UniProtKB-KW"/>
</dbReference>
<dbReference type="Pfam" id="PF05253">
    <property type="entry name" value="zf-U11-48K"/>
    <property type="match status" value="1"/>
</dbReference>
<evidence type="ECO:0000256" key="3">
    <source>
        <dbReference type="ARBA" id="ARBA00022833"/>
    </source>
</evidence>
<protein>
    <recommendedName>
        <fullName evidence="6">CHHC U11-48K-type domain-containing protein</fullName>
    </recommendedName>
</protein>
<keyword evidence="8" id="KW-1185">Reference proteome</keyword>
<keyword evidence="2" id="KW-0863">Zinc-finger</keyword>
<evidence type="ECO:0000256" key="4">
    <source>
        <dbReference type="SAM" id="MobiDB-lite"/>
    </source>
</evidence>
<feature type="region of interest" description="Disordered" evidence="4">
    <location>
        <begin position="192"/>
        <end position="394"/>
    </location>
</feature>
<name>A0AAD7ZYK7_DIPPU</name>
<feature type="compositionally biased region" description="Basic and acidic residues" evidence="4">
    <location>
        <begin position="192"/>
        <end position="232"/>
    </location>
</feature>
<feature type="signal peptide" evidence="5">
    <location>
        <begin position="1"/>
        <end position="16"/>
    </location>
</feature>
<keyword evidence="3" id="KW-0862">Zinc</keyword>
<feature type="compositionally biased region" description="Basic and acidic residues" evidence="4">
    <location>
        <begin position="244"/>
        <end position="274"/>
    </location>
</feature>
<dbReference type="InterPro" id="IPR022776">
    <property type="entry name" value="TRM13/UPF0224_CHHC_Znf_dom"/>
</dbReference>
<dbReference type="AlphaFoldDB" id="A0AAD7ZYK7"/>
<evidence type="ECO:0000256" key="2">
    <source>
        <dbReference type="ARBA" id="ARBA00022771"/>
    </source>
</evidence>
<feature type="chain" id="PRO_5042041155" description="CHHC U11-48K-type domain-containing protein" evidence="5">
    <location>
        <begin position="17"/>
        <end position="394"/>
    </location>
</feature>
<keyword evidence="5" id="KW-0732">Signal</keyword>
<dbReference type="EMBL" id="JASPKZ010005287">
    <property type="protein sequence ID" value="KAJ9589041.1"/>
    <property type="molecule type" value="Genomic_DNA"/>
</dbReference>
<evidence type="ECO:0000256" key="1">
    <source>
        <dbReference type="ARBA" id="ARBA00022723"/>
    </source>
</evidence>
<sequence length="394" mass="47065">MLVCLSLLKWLVGIGPLNNEHYVPKDKLERHIASCSWRMEGYHDDAVPLPESSCTDGSSIVIDKELQTAIIKEELAKDTSLKTGIPAMGLDNRPIPKTADRLISDFTVDERRILYDYKEEKERPKTYLERLAAERDAKRRKVGKKVHTNRKSQIEVCISYSNLGTILREVIQNQMELYEEHLKLQFPELKYKDEDSDHSAGPSRDDKRSPSRKRENLELSNDDYKHRNEYHTHCSSYEGSRYTPEPRSHRRSEYERNEEYKSHRDRKSSSYKESRVHKRKHSREERESKRKRENLEHIKDDYKHRNECYTHHSSHEGSRHTSESRSHRRSENDRNEEFKSHRHRKSSSYDKESHVRSRKHTHEERDNKRVRDDRGSAVHEYQRKQYSDSAYDYD</sequence>
<reference evidence="7" key="1">
    <citation type="journal article" date="2023" name="IScience">
        <title>Live-bearing cockroach genome reveals convergent evolutionary mechanisms linked to viviparity in insects and beyond.</title>
        <authorList>
            <person name="Fouks B."/>
            <person name="Harrison M.C."/>
            <person name="Mikhailova A.A."/>
            <person name="Marchal E."/>
            <person name="English S."/>
            <person name="Carruthers M."/>
            <person name="Jennings E.C."/>
            <person name="Chiamaka E.L."/>
            <person name="Frigard R.A."/>
            <person name="Pippel M."/>
            <person name="Attardo G.M."/>
            <person name="Benoit J.B."/>
            <person name="Bornberg-Bauer E."/>
            <person name="Tobe S.S."/>
        </authorList>
    </citation>
    <scope>NUCLEOTIDE SEQUENCE</scope>
    <source>
        <strain evidence="7">Stay&amp;Tobe</strain>
    </source>
</reference>
<evidence type="ECO:0000256" key="5">
    <source>
        <dbReference type="SAM" id="SignalP"/>
    </source>
</evidence>
<keyword evidence="1" id="KW-0479">Metal-binding</keyword>
<feature type="compositionally biased region" description="Basic and acidic residues" evidence="4">
    <location>
        <begin position="282"/>
        <end position="339"/>
    </location>
</feature>
<feature type="compositionally biased region" description="Basic and acidic residues" evidence="4">
    <location>
        <begin position="347"/>
        <end position="386"/>
    </location>
</feature>
<evidence type="ECO:0000259" key="6">
    <source>
        <dbReference type="Pfam" id="PF05253"/>
    </source>
</evidence>
<proteinExistence type="predicted"/>
<evidence type="ECO:0000313" key="7">
    <source>
        <dbReference type="EMBL" id="KAJ9589041.1"/>
    </source>
</evidence>
<accession>A0AAD7ZYK7</accession>